<proteinExistence type="predicted"/>
<dbReference type="PROSITE" id="PS51833">
    <property type="entry name" value="HDOD"/>
    <property type="match status" value="1"/>
</dbReference>
<feature type="domain" description="HDOD" evidence="1">
    <location>
        <begin position="14"/>
        <end position="205"/>
    </location>
</feature>
<name>A0ABU9C7V4_9BURK</name>
<reference evidence="2 3" key="1">
    <citation type="submission" date="2024-04" db="EMBL/GenBank/DDBJ databases">
        <title>Novel species of the genus Ideonella isolated from streams.</title>
        <authorList>
            <person name="Lu H."/>
        </authorList>
    </citation>
    <scope>NUCLEOTIDE SEQUENCE [LARGE SCALE GENOMIC DNA]</scope>
    <source>
        <strain evidence="2 3">LYT19W</strain>
    </source>
</reference>
<evidence type="ECO:0000313" key="3">
    <source>
        <dbReference type="Proteomes" id="UP001379945"/>
    </source>
</evidence>
<dbReference type="InterPro" id="IPR013976">
    <property type="entry name" value="HDOD"/>
</dbReference>
<dbReference type="PANTHER" id="PTHR33525">
    <property type="match status" value="1"/>
</dbReference>
<organism evidence="2 3">
    <name type="scientific">Ideonella margarita</name>
    <dbReference type="NCBI Taxonomy" id="2984191"/>
    <lineage>
        <taxon>Bacteria</taxon>
        <taxon>Pseudomonadati</taxon>
        <taxon>Pseudomonadota</taxon>
        <taxon>Betaproteobacteria</taxon>
        <taxon>Burkholderiales</taxon>
        <taxon>Sphaerotilaceae</taxon>
        <taxon>Ideonella</taxon>
    </lineage>
</organism>
<accession>A0ABU9C7V4</accession>
<dbReference type="Gene3D" id="1.10.3210.10">
    <property type="entry name" value="Hypothetical protein af1432"/>
    <property type="match status" value="1"/>
</dbReference>
<dbReference type="Proteomes" id="UP001379945">
    <property type="component" value="Unassembled WGS sequence"/>
</dbReference>
<evidence type="ECO:0000259" key="1">
    <source>
        <dbReference type="PROSITE" id="PS51833"/>
    </source>
</evidence>
<keyword evidence="3" id="KW-1185">Reference proteome</keyword>
<dbReference type="Pfam" id="PF08668">
    <property type="entry name" value="HDOD"/>
    <property type="match status" value="1"/>
</dbReference>
<dbReference type="PANTHER" id="PTHR33525:SF6">
    <property type="entry name" value="HDOD DOMAIN-CONTAINING PROTEIN"/>
    <property type="match status" value="1"/>
</dbReference>
<comment type="caution">
    <text evidence="2">The sequence shown here is derived from an EMBL/GenBank/DDBJ whole genome shotgun (WGS) entry which is preliminary data.</text>
</comment>
<dbReference type="InterPro" id="IPR052340">
    <property type="entry name" value="RNase_Y/CdgJ"/>
</dbReference>
<dbReference type="EMBL" id="JBBUTI010000012">
    <property type="protein sequence ID" value="MEK8047949.1"/>
    <property type="molecule type" value="Genomic_DNA"/>
</dbReference>
<dbReference type="RefSeq" id="WP_341400263.1">
    <property type="nucleotide sequence ID" value="NZ_JBBUTI010000012.1"/>
</dbReference>
<protein>
    <submittedName>
        <fullName evidence="2">HDOD domain-containing protein</fullName>
    </submittedName>
</protein>
<sequence>MPTTDKFFSNPTALPSMPEVASRLLRSFNDDRMGMTELAALISQDQGLSVKLLRMANSARYSPRHAISTIKDAAATIGMSALRDLALAACVSGAFPNTGNFDRLRFWRQCLATAGHARMLAQACDIDPDTAYLAGLVMRTGELLMLMSEPETVALAEERASAPDSLLDHEMALMQCTHLEVTAELARRWHFPDELVKGLAAAANPMEAKPFSQLGAVLRLASVMSDAGERGLAPLTTLMDLQPELMHHMHLDLDIEWLVAHMADYDTLTSGVDQLLH</sequence>
<dbReference type="SUPFAM" id="SSF109604">
    <property type="entry name" value="HD-domain/PDEase-like"/>
    <property type="match status" value="1"/>
</dbReference>
<gene>
    <name evidence="2" type="ORF">AACH00_16440</name>
</gene>
<evidence type="ECO:0000313" key="2">
    <source>
        <dbReference type="EMBL" id="MEK8047949.1"/>
    </source>
</evidence>